<evidence type="ECO:0000256" key="1">
    <source>
        <dbReference type="ARBA" id="ARBA00022723"/>
    </source>
</evidence>
<feature type="compositionally biased region" description="Low complexity" evidence="5">
    <location>
        <begin position="1812"/>
        <end position="1821"/>
    </location>
</feature>
<name>A0A812LR30_9DINO</name>
<dbReference type="InterPro" id="IPR013103">
    <property type="entry name" value="RVT_2"/>
</dbReference>
<evidence type="ECO:0000259" key="6">
    <source>
        <dbReference type="PROSITE" id="PS50158"/>
    </source>
</evidence>
<dbReference type="GO" id="GO:0015074">
    <property type="term" value="P:DNA integration"/>
    <property type="evidence" value="ECO:0007669"/>
    <property type="project" value="InterPro"/>
</dbReference>
<keyword evidence="10" id="KW-1185">Reference proteome</keyword>
<gene>
    <name evidence="9" type="primary">GIP</name>
    <name evidence="9" type="ORF">SNAT2548_LOCUS12331</name>
</gene>
<evidence type="ECO:0000256" key="3">
    <source>
        <dbReference type="ARBA" id="ARBA00022833"/>
    </source>
</evidence>
<feature type="domain" description="GRF-type" evidence="8">
    <location>
        <begin position="688"/>
        <end position="732"/>
    </location>
</feature>
<feature type="region of interest" description="Disordered" evidence="5">
    <location>
        <begin position="1"/>
        <end position="105"/>
    </location>
</feature>
<dbReference type="GO" id="GO:0008270">
    <property type="term" value="F:zinc ion binding"/>
    <property type="evidence" value="ECO:0007669"/>
    <property type="project" value="UniProtKB-KW"/>
</dbReference>
<feature type="region of interest" description="Disordered" evidence="5">
    <location>
        <begin position="469"/>
        <end position="488"/>
    </location>
</feature>
<feature type="compositionally biased region" description="Low complexity" evidence="5">
    <location>
        <begin position="748"/>
        <end position="790"/>
    </location>
</feature>
<feature type="compositionally biased region" description="Pro residues" evidence="5">
    <location>
        <begin position="1751"/>
        <end position="1761"/>
    </location>
</feature>
<dbReference type="Proteomes" id="UP000604046">
    <property type="component" value="Unassembled WGS sequence"/>
</dbReference>
<comment type="caution">
    <text evidence="9">The sequence shown here is derived from an EMBL/GenBank/DDBJ whole genome shotgun (WGS) entry which is preliminary data.</text>
</comment>
<dbReference type="InterPro" id="IPR010666">
    <property type="entry name" value="Znf_GRF"/>
</dbReference>
<feature type="region of interest" description="Disordered" evidence="5">
    <location>
        <begin position="1709"/>
        <end position="1789"/>
    </location>
</feature>
<protein>
    <submittedName>
        <fullName evidence="9">GIP protein</fullName>
    </submittedName>
</protein>
<dbReference type="InterPro" id="IPR036875">
    <property type="entry name" value="Znf_CCHC_sf"/>
</dbReference>
<sequence>MATAAADGEPQVPDDDTGLEEPQSQEPEDPWHDAQLPRGSRAGGGSWATDAEEYQQFLRFLNRDSRSRGRASRRRGDDDDDDDDDDEAGGGRSNAGPPPAWDGASPFKDYLVRARLWLATTKTKPRSRGPMLLKNLTGVLFDDLKYLAKDEAWMKANDNGEQMLKLMDTKELYGEDEREDMLNSLFKVTYAIRRNKNEGHKEFFARWEIAVRKLNEHSISLPSEYLGFLLTMALQLNQEEVKLLMNFTQGKLSQKDVKEWARVHETNLDLRQSAQQSQVQKKPIANAYYTVEPETSTQDYEDFHGDGPDEGIEVLLGAIEELDGEVPGDESGEYDNGTFDEDEAKEILSTMVREHAVKKRSFVAVNQAKKAKNLARGYGSGSSYSSRQGPPSKHSGLEGSYKVSISALKKRTRCAHCRQVGHWHRECPNKDQKSPQKSGDHGVHLLEEPTHEALFLGFNDFLKLKAAAQARTQDPSNEPSSSSGARFDSQLNSAYKDRSLMHEVFYVHKPWNVLESPSPRVCTISALILMIGSAINPLLLPHPRVHPQHLRTSMPMEKRARKFQEPREPSDADWQWNRMVLRFMMAMTHAMQQSVLNHLCVRGPQEELYRRMVSDLPRLTTHELRQMQKHIKQNLECREVEGLEEHQWDAQRPWSREVTPEDAASTNTTGFILVHDETELNSPVVERCHCGFETVTLETRKEGRNHGRLFKRCPNWRDVTHRCNFFMWLEEQPNWRPTQNHEAWAQGTPTSTTMSPTPRTPPTKASPTAKASQTTTAKQPGTKSPSSSSMPPTPKMPSRGQESSQDNCLHQFTCHAGSNGYVFITRCRDCQKILKREARRPMSAGASSQLGPEMEATAQSDKSTDDYAEFQQFKKFQDLGKSKSRKVLSVLKEAERQWTEVERCLCHPKPSEPFQQLKERARSELQQANGKRQKHYQELFSLSQQELRTVSEIYNPHRLSRRTAQFRLRPGKAFDLPLVHDLLKPSVQHSVLTYLKHERPGLVIVFPPCDGFSALNHLLDNFRKKNLEALRRYLKKLKQGKVLLNFAMKVCQLCHEQGMTFVFKHSCSTSSWKMPSVQRLLEQPGVLQVTAEQCRNGLVSRSGQQQRKAASLLTNNRRVAEALGRGCQGKRYPSELVGAILQAYSRTVGKAPQEIDLVEAASVAREDLQRDQCYFFPEELEEMDGAEAMPLEEPEEIGHREEVPPAREMMPEAFGVTEDMLKQVGWKKLDTGAWMYLEEHTEKVNGPEPGHEAWRLPWRTSWTWNGADWSLLEDEVRWQDKAQDTRLQPNTRYLSIYQARLDQHADRHMRHFPGMARVTLERMIRKAHEGLGHPEHGRFLRILRQSKASEEVIEAAKQFRCSTCEAYQLPDPARKGAPPKEELFINEWVGVDTVHLRDHQNQAVPALNIIDFHTHFQLVIPMDKESAAEVRKAYRQWVRFFGVPRKVMFDLGTEFKAEFRRQVENDGSEALPSSLETPTQRGLTERAGGVFKNILYKSMLDYQCQSREEWKELVDVACMTRNRLLLRGGYSPIQRVIGYTPRLPGGLLTGGADDHTMAGRIVMGDRDVTRSMKMRKAAAVAFHESDCDQALRAATLAGPRKLCDFEVGQAVYFWRRGAGSTKKTRQSYWTGPGGIVMTSLPNAIWIAYSNTLIKAAPERVRHATAEENMSISGWLRGISKTRQDFEKLPKKGFVDLTGDYEMPGELEDDLQANEPHDDTSPLQDPEPVSGVPPLRRVRQKTGEYEHAKEPLGPPPGLTEPPTEPRGEPEREQPEVPALEPVGPLPFLPGEELFDRDIDVEENENHERGQGSSGTSATGSSGFADNKRGPEDREPEPPGKRSRVHLLEAYALHLQTLARARQKKEVRATDFKGADAVKLQRAILKEINNNLGTRAYELLSSAESEQILREKPEKVMESRYVLTKKPLEPAEVAGAESEGLLLNDDTHGPCKAKCRHVMKGYSEESALDVESTTPQINRDTVIFLLQVLASLGWDPGFLDFTQAFHSGDAIKRELYCKQPKEGIPGAKASQLLRLLKTCYGLTDGPYAWYQHLDRKLRQLGYKASQADPCLYFLHGGADPENPELEGVIGVATDDLLHGGNERHWAKIASIAAEYKLGKNQRGTGRFTGKDIELQADGSIKVSQAFYVKEKIQIIALTRKRKQQRYSKCTPQEIEALRSSLGVLSWLSKETRCDIAGRVALLQQAFPEPRVQDLVEANKISEEARKYAHLGIKVMPIAPERLRISVVTDAAWGNTRDQPWIEDHPDDYWEETEGEWVRHHVQPRRTTFHPGAAPGGPDLHSLDRKRQISFFAPEPDGEIKSGIVEDDWSDGHGVRVLQDQPWTGRTVFNKCHDEKITNQKIHSSLAQLQNLSSQGGQIILYHDRSLSETEQPAMATVASWKSYRLKRKTVDTLAAEGQALQAGLGSIHWHRLLFMEAFYGMLSASDWREVAGRLPFLAAVDSKSLFDAVNKCACTASYVSDKRTAIDLAVIKADLAQTGGTIRWIDTRSMLSDPLTKQHPGTYLRYVLDKGFWAIAEEGHALQAKALEREARRFSESMFLTFWEFRV</sequence>
<feature type="compositionally biased region" description="Basic and acidic residues" evidence="5">
    <location>
        <begin position="1740"/>
        <end position="1749"/>
    </location>
</feature>
<dbReference type="InterPro" id="IPR050951">
    <property type="entry name" value="Retrovirus_Pol_polyprotein"/>
</dbReference>
<dbReference type="InterPro" id="IPR001878">
    <property type="entry name" value="Znf_CCHC"/>
</dbReference>
<dbReference type="InterPro" id="IPR012337">
    <property type="entry name" value="RNaseH-like_sf"/>
</dbReference>
<keyword evidence="1" id="KW-0479">Metal-binding</keyword>
<evidence type="ECO:0000256" key="5">
    <source>
        <dbReference type="SAM" id="MobiDB-lite"/>
    </source>
</evidence>
<feature type="domain" description="CCHC-type" evidence="6">
    <location>
        <begin position="413"/>
        <end position="429"/>
    </location>
</feature>
<feature type="region of interest" description="Disordered" evidence="5">
    <location>
        <begin position="839"/>
        <end position="862"/>
    </location>
</feature>
<dbReference type="SUPFAM" id="SSF57756">
    <property type="entry name" value="Retrovirus zinc finger-like domains"/>
    <property type="match status" value="1"/>
</dbReference>
<feature type="region of interest" description="Disordered" evidence="5">
    <location>
        <begin position="1802"/>
        <end position="1841"/>
    </location>
</feature>
<evidence type="ECO:0000313" key="10">
    <source>
        <dbReference type="Proteomes" id="UP000604046"/>
    </source>
</evidence>
<feature type="compositionally biased region" description="Low complexity" evidence="5">
    <location>
        <begin position="381"/>
        <end position="392"/>
    </location>
</feature>
<dbReference type="PANTHER" id="PTHR37984:SF5">
    <property type="entry name" value="PROTEIN NYNRIN-LIKE"/>
    <property type="match status" value="1"/>
</dbReference>
<feature type="region of interest" description="Disordered" evidence="5">
    <location>
        <begin position="741"/>
        <end position="805"/>
    </location>
</feature>
<feature type="compositionally biased region" description="Basic and acidic residues" evidence="5">
    <location>
        <begin position="1762"/>
        <end position="1773"/>
    </location>
</feature>
<evidence type="ECO:0000259" key="7">
    <source>
        <dbReference type="PROSITE" id="PS50994"/>
    </source>
</evidence>
<dbReference type="EMBL" id="CAJNDS010001180">
    <property type="protein sequence ID" value="CAE7250691.1"/>
    <property type="molecule type" value="Genomic_DNA"/>
</dbReference>
<dbReference type="PROSITE" id="PS50994">
    <property type="entry name" value="INTEGRASE"/>
    <property type="match status" value="1"/>
</dbReference>
<keyword evidence="3" id="KW-0862">Zinc</keyword>
<evidence type="ECO:0000313" key="9">
    <source>
        <dbReference type="EMBL" id="CAE7250691.1"/>
    </source>
</evidence>
<feature type="compositionally biased region" description="Basic and acidic residues" evidence="5">
    <location>
        <begin position="1824"/>
        <end position="1838"/>
    </location>
</feature>
<accession>A0A812LR30</accession>
<dbReference type="Gene3D" id="3.30.420.10">
    <property type="entry name" value="Ribonuclease H-like superfamily/Ribonuclease H"/>
    <property type="match status" value="1"/>
</dbReference>
<dbReference type="InterPro" id="IPR001584">
    <property type="entry name" value="Integrase_cat-core"/>
</dbReference>
<dbReference type="Gene3D" id="4.10.60.10">
    <property type="entry name" value="Zinc finger, CCHC-type"/>
    <property type="match status" value="1"/>
</dbReference>
<reference evidence="9" key="1">
    <citation type="submission" date="2021-02" db="EMBL/GenBank/DDBJ databases">
        <authorList>
            <person name="Dougan E. K."/>
            <person name="Rhodes N."/>
            <person name="Thang M."/>
            <person name="Chan C."/>
        </authorList>
    </citation>
    <scope>NUCLEOTIDE SEQUENCE</scope>
</reference>
<keyword evidence="2 4" id="KW-0863">Zinc-finger</keyword>
<feature type="region of interest" description="Disordered" evidence="5">
    <location>
        <begin position="374"/>
        <end position="398"/>
    </location>
</feature>
<evidence type="ECO:0000256" key="4">
    <source>
        <dbReference type="PROSITE-ProRule" id="PRU00047"/>
    </source>
</evidence>
<dbReference type="PANTHER" id="PTHR37984">
    <property type="entry name" value="PROTEIN CBG26694"/>
    <property type="match status" value="1"/>
</dbReference>
<evidence type="ECO:0000259" key="8">
    <source>
        <dbReference type="PROSITE" id="PS51999"/>
    </source>
</evidence>
<dbReference type="Pfam" id="PF07727">
    <property type="entry name" value="RVT_2"/>
    <property type="match status" value="1"/>
</dbReference>
<dbReference type="PROSITE" id="PS50158">
    <property type="entry name" value="ZF_CCHC"/>
    <property type="match status" value="1"/>
</dbReference>
<dbReference type="InterPro" id="IPR036397">
    <property type="entry name" value="RNaseH_sf"/>
</dbReference>
<organism evidence="9 10">
    <name type="scientific">Symbiodinium natans</name>
    <dbReference type="NCBI Taxonomy" id="878477"/>
    <lineage>
        <taxon>Eukaryota</taxon>
        <taxon>Sar</taxon>
        <taxon>Alveolata</taxon>
        <taxon>Dinophyceae</taxon>
        <taxon>Suessiales</taxon>
        <taxon>Symbiodiniaceae</taxon>
        <taxon>Symbiodinium</taxon>
    </lineage>
</organism>
<dbReference type="PROSITE" id="PS51999">
    <property type="entry name" value="ZF_GRF"/>
    <property type="match status" value="1"/>
</dbReference>
<feature type="compositionally biased region" description="Acidic residues" evidence="5">
    <location>
        <begin position="78"/>
        <end position="88"/>
    </location>
</feature>
<feature type="compositionally biased region" description="Polar residues" evidence="5">
    <location>
        <begin position="470"/>
        <end position="488"/>
    </location>
</feature>
<proteinExistence type="predicted"/>
<dbReference type="OrthoDB" id="437005at2759"/>
<dbReference type="Pfam" id="PF06839">
    <property type="entry name" value="Zn_ribbon_GRF"/>
    <property type="match status" value="1"/>
</dbReference>
<dbReference type="SUPFAM" id="SSF53098">
    <property type="entry name" value="Ribonuclease H-like"/>
    <property type="match status" value="1"/>
</dbReference>
<dbReference type="GO" id="GO:0003676">
    <property type="term" value="F:nucleic acid binding"/>
    <property type="evidence" value="ECO:0007669"/>
    <property type="project" value="InterPro"/>
</dbReference>
<evidence type="ECO:0000256" key="2">
    <source>
        <dbReference type="ARBA" id="ARBA00022771"/>
    </source>
</evidence>
<feature type="domain" description="Integrase catalytic" evidence="7">
    <location>
        <begin position="1374"/>
        <end position="1540"/>
    </location>
</feature>